<accession>A0A8T2V903</accession>
<feature type="chain" id="PRO_5035732961" description="RING-type domain-containing protein" evidence="2">
    <location>
        <begin position="16"/>
        <end position="305"/>
    </location>
</feature>
<reference evidence="4" key="1">
    <citation type="submission" date="2021-08" db="EMBL/GenBank/DDBJ databases">
        <title>WGS assembly of Ceratopteris richardii.</title>
        <authorList>
            <person name="Marchant D.B."/>
            <person name="Chen G."/>
            <person name="Jenkins J."/>
            <person name="Shu S."/>
            <person name="Leebens-Mack J."/>
            <person name="Grimwood J."/>
            <person name="Schmutz J."/>
            <person name="Soltis P."/>
            <person name="Soltis D."/>
            <person name="Chen Z.-H."/>
        </authorList>
    </citation>
    <scope>NUCLEOTIDE SEQUENCE</scope>
    <source>
        <strain evidence="4">Whitten #5841</strain>
        <tissue evidence="4">Leaf</tissue>
    </source>
</reference>
<keyword evidence="2" id="KW-0732">Signal</keyword>
<protein>
    <recommendedName>
        <fullName evidence="3">RING-type domain-containing protein</fullName>
    </recommendedName>
</protein>
<evidence type="ECO:0000313" key="4">
    <source>
        <dbReference type="EMBL" id="KAH7442414.1"/>
    </source>
</evidence>
<dbReference type="InterPro" id="IPR001841">
    <property type="entry name" value="Znf_RING"/>
</dbReference>
<dbReference type="AlphaFoldDB" id="A0A8T2V903"/>
<dbReference type="OrthoDB" id="1630758at2759"/>
<dbReference type="GO" id="GO:0016567">
    <property type="term" value="P:protein ubiquitination"/>
    <property type="evidence" value="ECO:0007669"/>
    <property type="project" value="TreeGrafter"/>
</dbReference>
<feature type="domain" description="RING-type" evidence="3">
    <location>
        <begin position="215"/>
        <end position="253"/>
    </location>
</feature>
<dbReference type="PANTHER" id="PTHR15315:SF102">
    <property type="entry name" value="RING-TYPE DOMAIN-CONTAINING PROTEIN"/>
    <property type="match status" value="1"/>
</dbReference>
<evidence type="ECO:0000259" key="3">
    <source>
        <dbReference type="PROSITE" id="PS50089"/>
    </source>
</evidence>
<dbReference type="SUPFAM" id="SSF57850">
    <property type="entry name" value="RING/U-box"/>
    <property type="match status" value="1"/>
</dbReference>
<dbReference type="PANTHER" id="PTHR15315">
    <property type="entry name" value="RING FINGER PROTEIN 41, 151"/>
    <property type="match status" value="1"/>
</dbReference>
<proteinExistence type="predicted"/>
<keyword evidence="5" id="KW-1185">Reference proteome</keyword>
<comment type="caution">
    <text evidence="4">The sequence shown here is derived from an EMBL/GenBank/DDBJ whole genome shotgun (WGS) entry which is preliminary data.</text>
</comment>
<evidence type="ECO:0000313" key="5">
    <source>
        <dbReference type="Proteomes" id="UP000825935"/>
    </source>
</evidence>
<dbReference type="EMBL" id="CM035408">
    <property type="protein sequence ID" value="KAH7442414.1"/>
    <property type="molecule type" value="Genomic_DNA"/>
</dbReference>
<feature type="signal peptide" evidence="2">
    <location>
        <begin position="1"/>
        <end position="15"/>
    </location>
</feature>
<dbReference type="GO" id="GO:0061630">
    <property type="term" value="F:ubiquitin protein ligase activity"/>
    <property type="evidence" value="ECO:0007669"/>
    <property type="project" value="TreeGrafter"/>
</dbReference>
<gene>
    <name evidence="4" type="ORF">KP509_03G087400</name>
</gene>
<dbReference type="GO" id="GO:0008270">
    <property type="term" value="F:zinc ion binding"/>
    <property type="evidence" value="ECO:0007669"/>
    <property type="project" value="UniProtKB-KW"/>
</dbReference>
<dbReference type="Proteomes" id="UP000825935">
    <property type="component" value="Chromosome 3"/>
</dbReference>
<evidence type="ECO:0000256" key="1">
    <source>
        <dbReference type="PROSITE-ProRule" id="PRU00175"/>
    </source>
</evidence>
<organism evidence="4 5">
    <name type="scientific">Ceratopteris richardii</name>
    <name type="common">Triangle waterfern</name>
    <dbReference type="NCBI Taxonomy" id="49495"/>
    <lineage>
        <taxon>Eukaryota</taxon>
        <taxon>Viridiplantae</taxon>
        <taxon>Streptophyta</taxon>
        <taxon>Embryophyta</taxon>
        <taxon>Tracheophyta</taxon>
        <taxon>Polypodiopsida</taxon>
        <taxon>Polypodiidae</taxon>
        <taxon>Polypodiales</taxon>
        <taxon>Pteridineae</taxon>
        <taxon>Pteridaceae</taxon>
        <taxon>Parkerioideae</taxon>
        <taxon>Ceratopteris</taxon>
    </lineage>
</organism>
<dbReference type="Gene3D" id="3.30.40.10">
    <property type="entry name" value="Zinc/RING finger domain, C3HC4 (zinc finger)"/>
    <property type="match status" value="1"/>
</dbReference>
<dbReference type="PROSITE" id="PS50089">
    <property type="entry name" value="ZF_RING_2"/>
    <property type="match status" value="1"/>
</dbReference>
<keyword evidence="1" id="KW-0863">Zinc-finger</keyword>
<keyword evidence="1" id="KW-0862">Zinc</keyword>
<dbReference type="Pfam" id="PF13920">
    <property type="entry name" value="zf-C3HC4_3"/>
    <property type="match status" value="1"/>
</dbReference>
<name>A0A8T2V903_CERRI</name>
<dbReference type="SMART" id="SM00184">
    <property type="entry name" value="RING"/>
    <property type="match status" value="1"/>
</dbReference>
<sequence>MVLPILLVSISGSQTFTSLACCKLSHSESFSFPPVFIFSLLLCKLGKFSTQNQTFTTVKASISMLLLRMRRGKSFKESIKILEADIQHANTLAFEFPRDLDGACVQMRLSYSPAAKIFLFLVSWTDCRLAGMLGLLRILIYQVYNDGTTTMSTYERKSSLQEFYAYILPSLQQLQGCMTEVEELRQKAGFMERYMKKSDSGGNLSDIDIEWEQDCGICMENNTKIVLPNCNHSMCLKCFRDWHARSQSCPFCRDCLKRVNSSDVWVFTEPCEVRDTESLTKDSLERLFMYIDRLPLLVTECIYCL</sequence>
<dbReference type="InterPro" id="IPR013083">
    <property type="entry name" value="Znf_RING/FYVE/PHD"/>
</dbReference>
<dbReference type="OMA" id="NCTHNMC"/>
<evidence type="ECO:0000256" key="2">
    <source>
        <dbReference type="SAM" id="SignalP"/>
    </source>
</evidence>
<keyword evidence="1" id="KW-0479">Metal-binding</keyword>
<dbReference type="FunFam" id="3.30.40.10:FF:000660">
    <property type="entry name" value="RING/U-box superfamily protein"/>
    <property type="match status" value="1"/>
</dbReference>